<feature type="region of interest" description="Disordered" evidence="1">
    <location>
        <begin position="1"/>
        <end position="27"/>
    </location>
</feature>
<feature type="compositionally biased region" description="Basic and acidic residues" evidence="1">
    <location>
        <begin position="236"/>
        <end position="246"/>
    </location>
</feature>
<feature type="compositionally biased region" description="Low complexity" evidence="1">
    <location>
        <begin position="97"/>
        <end position="112"/>
    </location>
</feature>
<proteinExistence type="predicted"/>
<accession>A0A7V7TZ40</accession>
<organism evidence="2 3">
    <name type="scientific">Plantimonas leprariae</name>
    <dbReference type="NCBI Taxonomy" id="2615207"/>
    <lineage>
        <taxon>Bacteria</taxon>
        <taxon>Pseudomonadati</taxon>
        <taxon>Pseudomonadota</taxon>
        <taxon>Alphaproteobacteria</taxon>
        <taxon>Hyphomicrobiales</taxon>
        <taxon>Aurantimonadaceae</taxon>
        <taxon>Plantimonas</taxon>
    </lineage>
</organism>
<evidence type="ECO:0000313" key="2">
    <source>
        <dbReference type="EMBL" id="KAB0678770.1"/>
    </source>
</evidence>
<feature type="compositionally biased region" description="Low complexity" evidence="1">
    <location>
        <begin position="155"/>
        <end position="170"/>
    </location>
</feature>
<dbReference type="InterPro" id="IPR018759">
    <property type="entry name" value="BBP2_2"/>
</dbReference>
<feature type="compositionally biased region" description="Acidic residues" evidence="1">
    <location>
        <begin position="113"/>
        <end position="125"/>
    </location>
</feature>
<gene>
    <name evidence="2" type="ORF">F6X38_14880</name>
</gene>
<sequence>MRTCLDNSLHDPSGAPSAPSCPKRRRCGDRPLLAALAAGAAWIALASTATAEDKPPSTAAGIGDLRAGTDPDPATELRSNLRKPLTAPLASDGDQTPAAPFSRSSSDSAPSEDAGDDAASADDEELPVRPVRKPRIDLFEEPPGAHTEPSNTAVRPAGPAEAWRPAAARTEASEPKRSSKQARRDRPDRSGTSASTAVGYPSRAARAGSAEPADGAGSDTLAGGRLSLPSAPVRSSRTETLDDLRQNRRVAPFRGALPAAVDDPFAPIGIRLGTFILFAALDQSTGWSSNLDQSPRSTNGAFSDTTLSTRLASDWSRHAAELDMLANYRRDFAGENRSNPDVTLDGRVRLDIDRLTTSNLRGGFVYRKEDASDLDPVADAGGERPDLLNYSASADLQHEFGEAFARGTVAAVRETKDRDGGIGATLDENFNTYTGALRAGYRISPAIAPFAEASLGRRVFDDEFDATGTTRDSTIAALRGGVSVDFGEKLTGEVAAGYAWNVPKADRLGTAASPTVDAKIAWSPQRGTDVELTAATTFDPDTSAPTTSTLYQTGLGLRHRATARLDLDTALTFGYRDSELRTDQERTWGASAGFTYWLNRSLALIGRASHDDVNRLHSDGDYSVDAVKLGIRLQN</sequence>
<evidence type="ECO:0000256" key="1">
    <source>
        <dbReference type="SAM" id="MobiDB-lite"/>
    </source>
</evidence>
<dbReference type="AlphaFoldDB" id="A0A7V7TZ40"/>
<feature type="region of interest" description="Disordered" evidence="1">
    <location>
        <begin position="48"/>
        <end position="246"/>
    </location>
</feature>
<dbReference type="Proteomes" id="UP000432089">
    <property type="component" value="Unassembled WGS sequence"/>
</dbReference>
<comment type="caution">
    <text evidence="2">The sequence shown here is derived from an EMBL/GenBank/DDBJ whole genome shotgun (WGS) entry which is preliminary data.</text>
</comment>
<dbReference type="SUPFAM" id="SSF56935">
    <property type="entry name" value="Porins"/>
    <property type="match status" value="1"/>
</dbReference>
<dbReference type="EMBL" id="VZDO01000012">
    <property type="protein sequence ID" value="KAB0678770.1"/>
    <property type="molecule type" value="Genomic_DNA"/>
</dbReference>
<protein>
    <submittedName>
        <fullName evidence="2">Outer membrane beta-barrel protein</fullName>
    </submittedName>
</protein>
<name>A0A7V7TZ40_9HYPH</name>
<feature type="compositionally biased region" description="Basic and acidic residues" evidence="1">
    <location>
        <begin position="171"/>
        <end position="189"/>
    </location>
</feature>
<evidence type="ECO:0000313" key="3">
    <source>
        <dbReference type="Proteomes" id="UP000432089"/>
    </source>
</evidence>
<keyword evidence="3" id="KW-1185">Reference proteome</keyword>
<reference evidence="2 3" key="1">
    <citation type="submission" date="2019-09" db="EMBL/GenBank/DDBJ databases">
        <title>YIM 132180 draft genome.</title>
        <authorList>
            <person name="Zhang K."/>
        </authorList>
    </citation>
    <scope>NUCLEOTIDE SEQUENCE [LARGE SCALE GENOMIC DNA]</scope>
    <source>
        <strain evidence="2 3">YIM 132180</strain>
    </source>
</reference>
<dbReference type="Pfam" id="PF10082">
    <property type="entry name" value="BBP2_2"/>
    <property type="match status" value="1"/>
</dbReference>